<feature type="transmembrane region" description="Helical" evidence="5">
    <location>
        <begin position="6"/>
        <end position="22"/>
    </location>
</feature>
<organism evidence="6 7">
    <name type="scientific">Evansella cellulosilytica (strain ATCC 21833 / DSM 2522 / FERM P-1141 / JCM 9156 / N-4)</name>
    <name type="common">Bacillus cellulosilyticus</name>
    <dbReference type="NCBI Taxonomy" id="649639"/>
    <lineage>
        <taxon>Bacteria</taxon>
        <taxon>Bacillati</taxon>
        <taxon>Bacillota</taxon>
        <taxon>Bacilli</taxon>
        <taxon>Bacillales</taxon>
        <taxon>Bacillaceae</taxon>
        <taxon>Evansella</taxon>
    </lineage>
</organism>
<dbReference type="Proteomes" id="UP000001401">
    <property type="component" value="Chromosome"/>
</dbReference>
<evidence type="ECO:0000256" key="4">
    <source>
        <dbReference type="ARBA" id="ARBA00023136"/>
    </source>
</evidence>
<evidence type="ECO:0000256" key="5">
    <source>
        <dbReference type="SAM" id="Phobius"/>
    </source>
</evidence>
<dbReference type="OrthoDB" id="7203053at2"/>
<proteinExistence type="predicted"/>
<accession>E6TVY0</accession>
<dbReference type="EMBL" id="CP002394">
    <property type="protein sequence ID" value="ADU28689.1"/>
    <property type="molecule type" value="Genomic_DNA"/>
</dbReference>
<comment type="subcellular location">
    <subcellularLocation>
        <location evidence="1">Membrane</location>
        <topology evidence="1">Multi-pass membrane protein</topology>
    </subcellularLocation>
</comment>
<dbReference type="PANTHER" id="PTHR43847">
    <property type="entry name" value="BLL3993 PROTEIN"/>
    <property type="match status" value="1"/>
</dbReference>
<dbReference type="eggNOG" id="COG1755">
    <property type="taxonomic scope" value="Bacteria"/>
</dbReference>
<dbReference type="HOGENOM" id="CLU_102515_0_0_9"/>
<dbReference type="InterPro" id="IPR007269">
    <property type="entry name" value="ICMT_MeTrfase"/>
</dbReference>
<keyword evidence="2 5" id="KW-0812">Transmembrane</keyword>
<dbReference type="STRING" id="649639.Bcell_0407"/>
<gene>
    <name evidence="6" type="ordered locus">Bcell_0407</name>
</gene>
<keyword evidence="6" id="KW-0489">Methyltransferase</keyword>
<keyword evidence="4 5" id="KW-0472">Membrane</keyword>
<evidence type="ECO:0000256" key="3">
    <source>
        <dbReference type="ARBA" id="ARBA00022989"/>
    </source>
</evidence>
<name>E6TVY0_EVAC2</name>
<feature type="transmembrane region" description="Helical" evidence="5">
    <location>
        <begin position="42"/>
        <end position="62"/>
    </location>
</feature>
<dbReference type="Gene3D" id="1.20.120.1630">
    <property type="match status" value="1"/>
</dbReference>
<dbReference type="GO" id="GO:0032259">
    <property type="term" value="P:methylation"/>
    <property type="evidence" value="ECO:0007669"/>
    <property type="project" value="UniProtKB-KW"/>
</dbReference>
<dbReference type="GO" id="GO:0016020">
    <property type="term" value="C:membrane"/>
    <property type="evidence" value="ECO:0007669"/>
    <property type="project" value="UniProtKB-SubCell"/>
</dbReference>
<dbReference type="KEGG" id="bco:Bcell_0407"/>
<evidence type="ECO:0000313" key="6">
    <source>
        <dbReference type="EMBL" id="ADU28689.1"/>
    </source>
</evidence>
<dbReference type="GO" id="GO:0004671">
    <property type="term" value="F:protein C-terminal S-isoprenylcysteine carboxyl O-methyltransferase activity"/>
    <property type="evidence" value="ECO:0007669"/>
    <property type="project" value="InterPro"/>
</dbReference>
<keyword evidence="3 5" id="KW-1133">Transmembrane helix</keyword>
<dbReference type="RefSeq" id="WP_013487030.1">
    <property type="nucleotide sequence ID" value="NC_014829.1"/>
</dbReference>
<feature type="transmembrane region" description="Helical" evidence="5">
    <location>
        <begin position="142"/>
        <end position="160"/>
    </location>
</feature>
<dbReference type="AlphaFoldDB" id="E6TVY0"/>
<dbReference type="InterPro" id="IPR052527">
    <property type="entry name" value="Metal_cation-efflux_comp"/>
</dbReference>
<reference evidence="6" key="1">
    <citation type="submission" date="2010-12" db="EMBL/GenBank/DDBJ databases">
        <title>Complete sequence of Bacillus cellulosilyticus DSM 2522.</title>
        <authorList>
            <consortium name="US DOE Joint Genome Institute"/>
            <person name="Lucas S."/>
            <person name="Copeland A."/>
            <person name="Lapidus A."/>
            <person name="Cheng J.-F."/>
            <person name="Bruce D."/>
            <person name="Goodwin L."/>
            <person name="Pitluck S."/>
            <person name="Chertkov O."/>
            <person name="Detter J.C."/>
            <person name="Han C."/>
            <person name="Tapia R."/>
            <person name="Land M."/>
            <person name="Hauser L."/>
            <person name="Jeffries C."/>
            <person name="Kyrpides N."/>
            <person name="Ivanova N."/>
            <person name="Mikhailova N."/>
            <person name="Brumm P."/>
            <person name="Mead D."/>
            <person name="Woyke T."/>
        </authorList>
    </citation>
    <scope>NUCLEOTIDE SEQUENCE [LARGE SCALE GENOMIC DNA]</scope>
    <source>
        <strain evidence="6">DSM 2522</strain>
    </source>
</reference>
<keyword evidence="7" id="KW-1185">Reference proteome</keyword>
<keyword evidence="6" id="KW-0808">Transferase</keyword>
<feature type="transmembrane region" description="Helical" evidence="5">
    <location>
        <begin position="68"/>
        <end position="95"/>
    </location>
</feature>
<evidence type="ECO:0000256" key="2">
    <source>
        <dbReference type="ARBA" id="ARBA00022692"/>
    </source>
</evidence>
<dbReference type="Pfam" id="PF04140">
    <property type="entry name" value="ICMT"/>
    <property type="match status" value="1"/>
</dbReference>
<dbReference type="PANTHER" id="PTHR43847:SF1">
    <property type="entry name" value="BLL3993 PROTEIN"/>
    <property type="match status" value="1"/>
</dbReference>
<sequence length="174" mass="20409">MIVYMFVLFIIVLQRIYELFIAKQNEIWMRERGAEEFGEDHYKWIVLMHFCFFAALSIEVVLRGAELISWWPVVLSVFLTAQVARCWLIISLGRFWNTKIIVMPGEKKVNKGLYKWIRHPNYVVVAVEILTLPLLFQAYVTAILFTLLNSAILIFVRIPVEEKALKFLSEGDHT</sequence>
<evidence type="ECO:0000313" key="7">
    <source>
        <dbReference type="Proteomes" id="UP000001401"/>
    </source>
</evidence>
<protein>
    <submittedName>
        <fullName evidence="6">Isoprenylcysteine carboxyl methyltransferase</fullName>
    </submittedName>
</protein>
<evidence type="ECO:0000256" key="1">
    <source>
        <dbReference type="ARBA" id="ARBA00004141"/>
    </source>
</evidence>